<dbReference type="AlphaFoldDB" id="A0AAX2A097"/>
<protein>
    <recommendedName>
        <fullName evidence="2">dUTP diphosphatase</fullName>
        <ecNumber evidence="2">3.6.1.23</ecNumber>
    </recommendedName>
</protein>
<evidence type="ECO:0000259" key="7">
    <source>
        <dbReference type="Pfam" id="PF00692"/>
    </source>
</evidence>
<feature type="region of interest" description="Disordered" evidence="6">
    <location>
        <begin position="126"/>
        <end position="146"/>
    </location>
</feature>
<dbReference type="NCBIfam" id="NF001862">
    <property type="entry name" value="PRK00601.1"/>
    <property type="match status" value="1"/>
</dbReference>
<dbReference type="EC" id="3.6.1.23" evidence="2"/>
<evidence type="ECO:0000256" key="3">
    <source>
        <dbReference type="ARBA" id="ARBA00022801"/>
    </source>
</evidence>
<evidence type="ECO:0000313" key="9">
    <source>
        <dbReference type="Proteomes" id="UP000286434"/>
    </source>
</evidence>
<sequence length="172" mass="18970">MDTVEMVVAPEGKIPTRGTQEAAGYDLYDAEETEIPAGGWKLVSTGVKMKIPKGSYGRLAGRSGNTLRHGLVVQAGVIDSDYRGDVGAIVFNYSDTAHRIIPGMRIAQIIFERHLTPDILEVEDLDETERGEKGFGSTDQPEETAQRLYTPAEYEAIRRFAKDHPRTCLSNT</sequence>
<dbReference type="Pfam" id="PF00692">
    <property type="entry name" value="dUTPase"/>
    <property type="match status" value="1"/>
</dbReference>
<evidence type="ECO:0000256" key="1">
    <source>
        <dbReference type="ARBA" id="ARBA00006581"/>
    </source>
</evidence>
<dbReference type="PANTHER" id="PTHR11241:SF0">
    <property type="entry name" value="DEOXYURIDINE 5'-TRIPHOSPHATE NUCLEOTIDOHYDROLASE"/>
    <property type="match status" value="1"/>
</dbReference>
<dbReference type="RefSeq" id="WP_128357017.1">
    <property type="nucleotide sequence ID" value="NZ_SBBW01000164.1"/>
</dbReference>
<keyword evidence="4" id="KW-0546">Nucleotide metabolism</keyword>
<evidence type="ECO:0000256" key="2">
    <source>
        <dbReference type="ARBA" id="ARBA00012379"/>
    </source>
</evidence>
<evidence type="ECO:0000256" key="4">
    <source>
        <dbReference type="ARBA" id="ARBA00023080"/>
    </source>
</evidence>
<dbReference type="InterPro" id="IPR008181">
    <property type="entry name" value="dUTPase"/>
</dbReference>
<dbReference type="CDD" id="cd07557">
    <property type="entry name" value="trimeric_dUTPase"/>
    <property type="match status" value="1"/>
</dbReference>
<evidence type="ECO:0000256" key="6">
    <source>
        <dbReference type="SAM" id="MobiDB-lite"/>
    </source>
</evidence>
<dbReference type="InterPro" id="IPR029054">
    <property type="entry name" value="dUTPase-like"/>
</dbReference>
<dbReference type="Proteomes" id="UP000286434">
    <property type="component" value="Unassembled WGS sequence"/>
</dbReference>
<comment type="catalytic activity">
    <reaction evidence="5">
        <text>dUTP + H2O = dUMP + diphosphate + H(+)</text>
        <dbReference type="Rhea" id="RHEA:10248"/>
        <dbReference type="ChEBI" id="CHEBI:15377"/>
        <dbReference type="ChEBI" id="CHEBI:15378"/>
        <dbReference type="ChEBI" id="CHEBI:33019"/>
        <dbReference type="ChEBI" id="CHEBI:61555"/>
        <dbReference type="ChEBI" id="CHEBI:246422"/>
        <dbReference type="EC" id="3.6.1.23"/>
    </reaction>
</comment>
<dbReference type="Gene3D" id="2.70.40.10">
    <property type="match status" value="1"/>
</dbReference>
<dbReference type="SUPFAM" id="SSF51283">
    <property type="entry name" value="dUTPase-like"/>
    <property type="match status" value="1"/>
</dbReference>
<dbReference type="GO" id="GO:0046081">
    <property type="term" value="P:dUTP catabolic process"/>
    <property type="evidence" value="ECO:0007669"/>
    <property type="project" value="InterPro"/>
</dbReference>
<dbReference type="PANTHER" id="PTHR11241">
    <property type="entry name" value="DEOXYURIDINE 5'-TRIPHOSPHATE NUCLEOTIDOHYDROLASE"/>
    <property type="match status" value="1"/>
</dbReference>
<dbReference type="GO" id="GO:0004170">
    <property type="term" value="F:dUTP diphosphatase activity"/>
    <property type="evidence" value="ECO:0007669"/>
    <property type="project" value="UniProtKB-EC"/>
</dbReference>
<dbReference type="EMBL" id="SBBW01000164">
    <property type="protein sequence ID" value="RWU04791.1"/>
    <property type="molecule type" value="Genomic_DNA"/>
</dbReference>
<comment type="caution">
    <text evidence="8">The sequence shown here is derived from an EMBL/GenBank/DDBJ whole genome shotgun (WGS) entry which is preliminary data.</text>
</comment>
<dbReference type="InterPro" id="IPR036157">
    <property type="entry name" value="dUTPase-like_sf"/>
</dbReference>
<evidence type="ECO:0000256" key="5">
    <source>
        <dbReference type="ARBA" id="ARBA00047686"/>
    </source>
</evidence>
<keyword evidence="3 8" id="KW-0378">Hydrolase</keyword>
<organism evidence="8 9">
    <name type="scientific">Anoxybacillus flavithermus</name>
    <dbReference type="NCBI Taxonomy" id="33934"/>
    <lineage>
        <taxon>Bacteria</taxon>
        <taxon>Bacillati</taxon>
        <taxon>Bacillota</taxon>
        <taxon>Bacilli</taxon>
        <taxon>Bacillales</taxon>
        <taxon>Anoxybacillaceae</taxon>
        <taxon>Anoxybacillus</taxon>
    </lineage>
</organism>
<gene>
    <name evidence="8" type="ORF">EA138_14275</name>
</gene>
<comment type="similarity">
    <text evidence="1">Belongs to the dUTPase family.</text>
</comment>
<dbReference type="GO" id="GO:0000287">
    <property type="term" value="F:magnesium ion binding"/>
    <property type="evidence" value="ECO:0007669"/>
    <property type="project" value="InterPro"/>
</dbReference>
<dbReference type="InterPro" id="IPR033704">
    <property type="entry name" value="dUTPase_trimeric"/>
</dbReference>
<accession>A0AAX2A097</accession>
<dbReference type="GO" id="GO:0006226">
    <property type="term" value="P:dUMP biosynthetic process"/>
    <property type="evidence" value="ECO:0007669"/>
    <property type="project" value="InterPro"/>
</dbReference>
<feature type="domain" description="dUTPase-like" evidence="7">
    <location>
        <begin position="12"/>
        <end position="138"/>
    </location>
</feature>
<name>A0AAX2A097_9BACL</name>
<dbReference type="NCBIfam" id="TIGR00576">
    <property type="entry name" value="dut"/>
    <property type="match status" value="1"/>
</dbReference>
<feature type="non-terminal residue" evidence="8">
    <location>
        <position position="172"/>
    </location>
</feature>
<reference evidence="8 9" key="1">
    <citation type="submission" date="2019-01" db="EMBL/GenBank/DDBJ databases">
        <title>Anoxybacillus flavithermus in powdered infant formula.</title>
        <authorList>
            <person name="Rhee M.S."/>
            <person name="Choi I.-G."/>
            <person name="Cho T.J."/>
            <person name="Park B."/>
        </authorList>
    </citation>
    <scope>NUCLEOTIDE SEQUENCE [LARGE SCALE GENOMIC DNA]</scope>
    <source>
        <strain evidence="8 9">FHS-PPAM212</strain>
    </source>
</reference>
<proteinExistence type="inferred from homology"/>
<evidence type="ECO:0000313" key="8">
    <source>
        <dbReference type="EMBL" id="RWU04791.1"/>
    </source>
</evidence>